<dbReference type="Proteomes" id="UP000024837">
    <property type="component" value="Unassembled WGS sequence"/>
</dbReference>
<dbReference type="PRINTS" id="PR00449">
    <property type="entry name" value="RASTRNSFRMNG"/>
</dbReference>
<dbReference type="CDD" id="cd00154">
    <property type="entry name" value="Rab"/>
    <property type="match status" value="1"/>
</dbReference>
<dbReference type="PROSITE" id="PS51421">
    <property type="entry name" value="RAS"/>
    <property type="match status" value="1"/>
</dbReference>
<gene>
    <name evidence="3" type="ORF">DRE_06264</name>
</gene>
<reference evidence="3 4" key="1">
    <citation type="submission" date="2013-05" db="EMBL/GenBank/DDBJ databases">
        <title>Drechslerella stenobrocha genome reveals carnivorous origination and mechanical trapping mechanism of predatory fungi.</title>
        <authorList>
            <person name="Liu X."/>
            <person name="Zhang W."/>
            <person name="Liu K."/>
        </authorList>
    </citation>
    <scope>NUCLEOTIDE SEQUENCE [LARGE SCALE GENOMIC DNA]</scope>
    <source>
        <strain evidence="3 4">248</strain>
    </source>
</reference>
<dbReference type="Pfam" id="PF00071">
    <property type="entry name" value="Ras"/>
    <property type="match status" value="1"/>
</dbReference>
<evidence type="ECO:0008006" key="5">
    <source>
        <dbReference type="Google" id="ProtNLM"/>
    </source>
</evidence>
<protein>
    <recommendedName>
        <fullName evidence="5">Ras-related protein Rab-18</fullName>
    </recommendedName>
</protein>
<organism evidence="3 4">
    <name type="scientific">Drechslerella stenobrocha 248</name>
    <dbReference type="NCBI Taxonomy" id="1043628"/>
    <lineage>
        <taxon>Eukaryota</taxon>
        <taxon>Fungi</taxon>
        <taxon>Dikarya</taxon>
        <taxon>Ascomycota</taxon>
        <taxon>Pezizomycotina</taxon>
        <taxon>Orbiliomycetes</taxon>
        <taxon>Orbiliales</taxon>
        <taxon>Orbiliaceae</taxon>
        <taxon>Drechslerella</taxon>
    </lineage>
</organism>
<name>W7I807_9PEZI</name>
<evidence type="ECO:0000256" key="1">
    <source>
        <dbReference type="ARBA" id="ARBA00022741"/>
    </source>
</evidence>
<keyword evidence="1" id="KW-0547">Nucleotide-binding</keyword>
<dbReference type="SMART" id="SM00174">
    <property type="entry name" value="RHO"/>
    <property type="match status" value="1"/>
</dbReference>
<dbReference type="InterPro" id="IPR005225">
    <property type="entry name" value="Small_GTP-bd"/>
</dbReference>
<dbReference type="AlphaFoldDB" id="W7I807"/>
<accession>W7I807</accession>
<proteinExistence type="predicted"/>
<dbReference type="SUPFAM" id="SSF52540">
    <property type="entry name" value="P-loop containing nucleoside triphosphate hydrolases"/>
    <property type="match status" value="1"/>
</dbReference>
<dbReference type="PANTHER" id="PTHR47977">
    <property type="entry name" value="RAS-RELATED PROTEIN RAB"/>
    <property type="match status" value="1"/>
</dbReference>
<dbReference type="InterPro" id="IPR027417">
    <property type="entry name" value="P-loop_NTPase"/>
</dbReference>
<dbReference type="InterPro" id="IPR001806">
    <property type="entry name" value="Small_GTPase"/>
</dbReference>
<evidence type="ECO:0000313" key="4">
    <source>
        <dbReference type="Proteomes" id="UP000024837"/>
    </source>
</evidence>
<dbReference type="SMART" id="SM00176">
    <property type="entry name" value="RAN"/>
    <property type="match status" value="1"/>
</dbReference>
<dbReference type="SMART" id="SM00173">
    <property type="entry name" value="RAS"/>
    <property type="match status" value="1"/>
</dbReference>
<dbReference type="NCBIfam" id="TIGR00231">
    <property type="entry name" value="small_GTP"/>
    <property type="match status" value="1"/>
</dbReference>
<dbReference type="FunFam" id="3.40.50.300:FF:001329">
    <property type="entry name" value="Small GTP-binding protein, putative"/>
    <property type="match status" value="1"/>
</dbReference>
<dbReference type="PROSITE" id="PS51419">
    <property type="entry name" value="RAB"/>
    <property type="match status" value="1"/>
</dbReference>
<keyword evidence="4" id="KW-1185">Reference proteome</keyword>
<evidence type="ECO:0000256" key="2">
    <source>
        <dbReference type="ARBA" id="ARBA00023134"/>
    </source>
</evidence>
<dbReference type="EMBL" id="KI966431">
    <property type="protein sequence ID" value="EWC45125.1"/>
    <property type="molecule type" value="Genomic_DNA"/>
</dbReference>
<dbReference type="OrthoDB" id="9989112at2759"/>
<keyword evidence="2" id="KW-0342">GTP-binding</keyword>
<evidence type="ECO:0000313" key="3">
    <source>
        <dbReference type="EMBL" id="EWC45125.1"/>
    </source>
</evidence>
<dbReference type="InterPro" id="IPR050227">
    <property type="entry name" value="Rab"/>
</dbReference>
<dbReference type="Gene3D" id="3.40.50.300">
    <property type="entry name" value="P-loop containing nucleotide triphosphate hydrolases"/>
    <property type="match status" value="1"/>
</dbReference>
<dbReference type="GO" id="GO:0003924">
    <property type="term" value="F:GTPase activity"/>
    <property type="evidence" value="ECO:0007669"/>
    <property type="project" value="InterPro"/>
</dbReference>
<dbReference type="GO" id="GO:0005525">
    <property type="term" value="F:GTP binding"/>
    <property type="evidence" value="ECO:0007669"/>
    <property type="project" value="UniProtKB-KW"/>
</dbReference>
<dbReference type="HOGENOM" id="CLU_041217_10_1_1"/>
<sequence length="207" mass="22607">MSAPERPTVIKVLLIGPASSGKTSLLKRYVDDVFEADDTTTTIGVEFREKKLTVNKKLYRLLLQDTAGQDRFRTLTSSYYRGAHGILLIYDISNRDSFLSMPTWFGEAEKFAPPGVTKILVGNKTDRSAQRAVSIAEGEELARKLGALHFFETSAKTKDHAKEPFQKLVDIIISTPGALDPNRVVAPSNVVDVSAQGQSQAASSCAC</sequence>
<dbReference type="SMART" id="SM00175">
    <property type="entry name" value="RAB"/>
    <property type="match status" value="1"/>
</dbReference>